<protein>
    <submittedName>
        <fullName evidence="2">Uncharacterized protein</fullName>
    </submittedName>
</protein>
<dbReference type="AlphaFoldDB" id="A0A5J4UP75"/>
<evidence type="ECO:0000256" key="1">
    <source>
        <dbReference type="SAM" id="Coils"/>
    </source>
</evidence>
<dbReference type="Proteomes" id="UP000324800">
    <property type="component" value="Unassembled WGS sequence"/>
</dbReference>
<evidence type="ECO:0000313" key="2">
    <source>
        <dbReference type="EMBL" id="KAA6371964.1"/>
    </source>
</evidence>
<sequence>MAHHRVDEHDDDNQQINQQNRNLADHDAQNADANQNAMPDLLNVLMSGPRDKPNIIRAQQLRDPTNTLFEQYYGRNASDLNLTNKKATKRKMELLFKRVEKMFGLQLCNEGMYPSTGDGDAEQWQKNSYLMNINQREAAAALMALWTHKQLIQLNQIHSLILCTDNQSLLEKIYIQLTTILIPGLQNIKADTFSRLEWRGDFQTIVPSDPADNLLGINRVNAGEGQIIKSYQLKLPPGDQLAILMASIPLVNNYSDLAAAVGLVSTTIQLMINNSNWETLRQHRAGLTIMARYLKLNEIYSLVLLVG</sequence>
<proteinExistence type="predicted"/>
<dbReference type="EMBL" id="SNRW01014010">
    <property type="protein sequence ID" value="KAA6371964.1"/>
    <property type="molecule type" value="Genomic_DNA"/>
</dbReference>
<reference evidence="2 3" key="1">
    <citation type="submission" date="2019-03" db="EMBL/GenBank/DDBJ databases">
        <title>Single cell metagenomics reveals metabolic interactions within the superorganism composed of flagellate Streblomastix strix and complex community of Bacteroidetes bacteria on its surface.</title>
        <authorList>
            <person name="Treitli S.C."/>
            <person name="Kolisko M."/>
            <person name="Husnik F."/>
            <person name="Keeling P."/>
            <person name="Hampl V."/>
        </authorList>
    </citation>
    <scope>NUCLEOTIDE SEQUENCE [LARGE SCALE GENOMIC DNA]</scope>
    <source>
        <strain evidence="2">ST1C</strain>
    </source>
</reference>
<gene>
    <name evidence="2" type="ORF">EZS28_032509</name>
</gene>
<accession>A0A5J4UP75</accession>
<organism evidence="2 3">
    <name type="scientific">Streblomastix strix</name>
    <dbReference type="NCBI Taxonomy" id="222440"/>
    <lineage>
        <taxon>Eukaryota</taxon>
        <taxon>Metamonada</taxon>
        <taxon>Preaxostyla</taxon>
        <taxon>Oxymonadida</taxon>
        <taxon>Streblomastigidae</taxon>
        <taxon>Streblomastix</taxon>
    </lineage>
</organism>
<keyword evidence="1" id="KW-0175">Coiled coil</keyword>
<evidence type="ECO:0000313" key="3">
    <source>
        <dbReference type="Proteomes" id="UP000324800"/>
    </source>
</evidence>
<comment type="caution">
    <text evidence="2">The sequence shown here is derived from an EMBL/GenBank/DDBJ whole genome shotgun (WGS) entry which is preliminary data.</text>
</comment>
<feature type="coiled-coil region" evidence="1">
    <location>
        <begin position="6"/>
        <end position="36"/>
    </location>
</feature>
<name>A0A5J4UP75_9EUKA</name>
<dbReference type="OrthoDB" id="3249498at2759"/>